<protein>
    <submittedName>
        <fullName evidence="3">Uncharacterized protein LOC727119</fullName>
    </submittedName>
</protein>
<evidence type="ECO:0000313" key="2">
    <source>
        <dbReference type="Proteomes" id="UP000005203"/>
    </source>
</evidence>
<reference evidence="1" key="1">
    <citation type="submission" date="2021-01" db="UniProtKB">
        <authorList>
            <consortium name="EnsemblMetazoa"/>
        </authorList>
    </citation>
    <scope>IDENTIFICATION</scope>
    <source>
        <strain evidence="1">DH4</strain>
    </source>
</reference>
<dbReference type="KEGG" id="ame:727119"/>
<organism evidence="1">
    <name type="scientific">Apis mellifera</name>
    <name type="common">Honeybee</name>
    <dbReference type="NCBI Taxonomy" id="7460"/>
    <lineage>
        <taxon>Eukaryota</taxon>
        <taxon>Metazoa</taxon>
        <taxon>Ecdysozoa</taxon>
        <taxon>Arthropoda</taxon>
        <taxon>Hexapoda</taxon>
        <taxon>Insecta</taxon>
        <taxon>Pterygota</taxon>
        <taxon>Neoptera</taxon>
        <taxon>Endopterygota</taxon>
        <taxon>Hymenoptera</taxon>
        <taxon>Apocrita</taxon>
        <taxon>Aculeata</taxon>
        <taxon>Apoidea</taxon>
        <taxon>Anthophila</taxon>
        <taxon>Apidae</taxon>
        <taxon>Apis</taxon>
    </lineage>
</organism>
<proteinExistence type="predicted"/>
<dbReference type="AlphaFoldDB" id="A0A7M7H5T2"/>
<dbReference type="RefSeq" id="XP_006572345.1">
    <property type="nucleotide sequence ID" value="XM_006572282.3"/>
</dbReference>
<name>A0A7M7H5T2_APIME</name>
<evidence type="ECO:0000313" key="3">
    <source>
        <dbReference type="RefSeq" id="XP_006572345.1"/>
    </source>
</evidence>
<dbReference type="EnsemblMetazoa" id="XM_006572282">
    <property type="protein sequence ID" value="XP_006572345"/>
    <property type="gene ID" value="LOC727119"/>
</dbReference>
<reference evidence="3" key="2">
    <citation type="submission" date="2025-04" db="UniProtKB">
        <authorList>
            <consortium name="RefSeq"/>
        </authorList>
    </citation>
    <scope>IDENTIFICATION</scope>
    <source>
        <strain evidence="3">DH4</strain>
        <tissue evidence="3">Whole body</tissue>
    </source>
</reference>
<dbReference type="Proteomes" id="UP000005203">
    <property type="component" value="Linkage group LG2"/>
</dbReference>
<dbReference type="GeneID" id="727119"/>
<sequence>MEYLKCNVCNNEPGEKRKFMNRSTYKVITESCIVFSCENGEERFNSSSLLKCEKIHPHCHCTHCQRTQAALRCYAKAQPLSLKLFYSIIFKRNETKQEIWLPDIKSFGPSVQCASKNIVKY</sequence>
<accession>A0A8B6ZF16</accession>
<evidence type="ECO:0000313" key="1">
    <source>
        <dbReference type="EnsemblMetazoa" id="XP_006572345"/>
    </source>
</evidence>
<accession>A0A7M7H5T2</accession>
<keyword evidence="2" id="KW-1185">Reference proteome</keyword>
<dbReference type="OrthoDB" id="6506929at2759"/>
<gene>
    <name evidence="1" type="primary">727119</name>
    <name evidence="3" type="synonym">LOC727119</name>
</gene>